<accession>A0ABD1YSC9</accession>
<evidence type="ECO:0000313" key="2">
    <source>
        <dbReference type="EMBL" id="KAL2632634.1"/>
    </source>
</evidence>
<dbReference type="EMBL" id="JBHFFA010000003">
    <property type="protein sequence ID" value="KAL2632634.1"/>
    <property type="molecule type" value="Genomic_DNA"/>
</dbReference>
<comment type="caution">
    <text evidence="2">The sequence shown here is derived from an EMBL/GenBank/DDBJ whole genome shotgun (WGS) entry which is preliminary data.</text>
</comment>
<dbReference type="Proteomes" id="UP001605036">
    <property type="component" value="Unassembled WGS sequence"/>
</dbReference>
<gene>
    <name evidence="2" type="ORF">R1flu_004113</name>
</gene>
<feature type="region of interest" description="Disordered" evidence="1">
    <location>
        <begin position="87"/>
        <end position="146"/>
    </location>
</feature>
<organism evidence="2 3">
    <name type="scientific">Riccia fluitans</name>
    <dbReference type="NCBI Taxonomy" id="41844"/>
    <lineage>
        <taxon>Eukaryota</taxon>
        <taxon>Viridiplantae</taxon>
        <taxon>Streptophyta</taxon>
        <taxon>Embryophyta</taxon>
        <taxon>Marchantiophyta</taxon>
        <taxon>Marchantiopsida</taxon>
        <taxon>Marchantiidae</taxon>
        <taxon>Marchantiales</taxon>
        <taxon>Ricciaceae</taxon>
        <taxon>Riccia</taxon>
    </lineage>
</organism>
<proteinExistence type="predicted"/>
<evidence type="ECO:0000313" key="3">
    <source>
        <dbReference type="Proteomes" id="UP001605036"/>
    </source>
</evidence>
<reference evidence="2 3" key="1">
    <citation type="submission" date="2024-09" db="EMBL/GenBank/DDBJ databases">
        <title>Chromosome-scale assembly of Riccia fluitans.</title>
        <authorList>
            <person name="Paukszto L."/>
            <person name="Sawicki J."/>
            <person name="Karawczyk K."/>
            <person name="Piernik-Szablinska J."/>
            <person name="Szczecinska M."/>
            <person name="Mazdziarz M."/>
        </authorList>
    </citation>
    <scope>NUCLEOTIDE SEQUENCE [LARGE SCALE GENOMIC DNA]</scope>
    <source>
        <strain evidence="2">Rf_01</strain>
        <tissue evidence="2">Aerial parts of the thallus</tissue>
    </source>
</reference>
<name>A0ABD1YSC9_9MARC</name>
<dbReference type="AlphaFoldDB" id="A0ABD1YSC9"/>
<protein>
    <submittedName>
        <fullName evidence="2">Uncharacterized protein</fullName>
    </submittedName>
</protein>
<keyword evidence="3" id="KW-1185">Reference proteome</keyword>
<evidence type="ECO:0000256" key="1">
    <source>
        <dbReference type="SAM" id="MobiDB-lite"/>
    </source>
</evidence>
<sequence length="146" mass="16091">MFVQTALFTGIRHAPPSASDTPRTLGKLSEIFFCLCGCRDTYVGLFDLFPLQAIEMTCSKERATTGTLWATLPPLQVQHNRRCKRCRDKKDARGINSGGHVQKIEDDHQASPPTRPMKKHHAGVIVDLSPSTSAKKGVDESEVTLS</sequence>